<dbReference type="Gene3D" id="3.60.20.10">
    <property type="entry name" value="Glutamine Phosphoribosylpyrophosphate, subunit 1, domain 1"/>
    <property type="match status" value="1"/>
</dbReference>
<dbReference type="OrthoDB" id="9790012at2"/>
<evidence type="ECO:0000313" key="1">
    <source>
        <dbReference type="EMBL" id="PMS35011.1"/>
    </source>
</evidence>
<protein>
    <submittedName>
        <fullName evidence="1">DUF1028 domain-containing protein</fullName>
    </submittedName>
</protein>
<dbReference type="STRING" id="863227.GCA_000373005_05682"/>
<comment type="caution">
    <text evidence="1">The sequence shown here is derived from an EMBL/GenBank/DDBJ whole genome shotgun (WGS) entry which is preliminary data.</text>
</comment>
<dbReference type="Pfam" id="PF06267">
    <property type="entry name" value="DUF1028"/>
    <property type="match status" value="1"/>
</dbReference>
<reference evidence="1 2" key="1">
    <citation type="submission" date="2018-01" db="EMBL/GenBank/DDBJ databases">
        <title>Whole genome analyses suggest that Burkholderia sensu lato contains two further novel genera in the rhizoxinica-symbiotica group Mycetohabitans gen. nov., and Trinickia gen. nov.: implications for the evolution of diazotrophy and nodulation in the Burkholderiaceae.</title>
        <authorList>
            <person name="Estrada-de los Santos P."/>
            <person name="Palmer M."/>
            <person name="Chavez-Ramirez B."/>
            <person name="Beukes C."/>
            <person name="Steenkamp E.T."/>
            <person name="Hirsch A.M."/>
            <person name="Manyaka P."/>
            <person name="Maluk M."/>
            <person name="Lafos M."/>
            <person name="Crook M."/>
            <person name="Gross E."/>
            <person name="Simon M.F."/>
            <person name="Bueno dos Reis Junior F."/>
            <person name="Poole P.S."/>
            <person name="Venter S.N."/>
            <person name="James E.K."/>
        </authorList>
    </citation>
    <scope>NUCLEOTIDE SEQUENCE [LARGE SCALE GENOMIC DNA]</scope>
    <source>
        <strain evidence="1 2">JPY 581</strain>
    </source>
</reference>
<gene>
    <name evidence="1" type="ORF">C0Z20_19870</name>
</gene>
<organism evidence="1 2">
    <name type="scientific">Trinickia symbiotica</name>
    <dbReference type="NCBI Taxonomy" id="863227"/>
    <lineage>
        <taxon>Bacteria</taxon>
        <taxon>Pseudomonadati</taxon>
        <taxon>Pseudomonadota</taxon>
        <taxon>Betaproteobacteria</taxon>
        <taxon>Burkholderiales</taxon>
        <taxon>Burkholderiaceae</taxon>
        <taxon>Trinickia</taxon>
    </lineage>
</organism>
<sequence length="225" mass="23896">MTFSIVGRCRETGQLGIAISSSSIAVGARCPWARAGVGAVATQNVTLPALGPRILDLLEHERTGPDAALERALSESEWSEYRQVTVVDSQGRTAMFTGKEALGVHHAVAGDQCVAAGNLLADRHVIDAMVKAFEQTQGALADRLIAAMHAAVEAGGEAGPVHSAALEIVDTPIWPIVDLRVDWADDDPIARLDALWQAYRPQMHDYVVRALNPTAAPSYGVPGDE</sequence>
<keyword evidence="2" id="KW-1185">Reference proteome</keyword>
<dbReference type="Proteomes" id="UP000235777">
    <property type="component" value="Unassembled WGS sequence"/>
</dbReference>
<dbReference type="InterPro" id="IPR029055">
    <property type="entry name" value="Ntn_hydrolases_N"/>
</dbReference>
<dbReference type="AlphaFoldDB" id="A0A2N7X0B0"/>
<accession>A0A2N7X0B0</accession>
<dbReference type="RefSeq" id="WP_018444300.1">
    <property type="nucleotide sequence ID" value="NZ_KB890220.1"/>
</dbReference>
<dbReference type="EMBL" id="PNYC01000013">
    <property type="protein sequence ID" value="PMS35011.1"/>
    <property type="molecule type" value="Genomic_DNA"/>
</dbReference>
<dbReference type="PANTHER" id="PTHR39328">
    <property type="entry name" value="BLL2871 PROTEIN"/>
    <property type="match status" value="1"/>
</dbReference>
<name>A0A2N7X0B0_9BURK</name>
<proteinExistence type="predicted"/>
<evidence type="ECO:0000313" key="2">
    <source>
        <dbReference type="Proteomes" id="UP000235777"/>
    </source>
</evidence>
<dbReference type="SUPFAM" id="SSF56235">
    <property type="entry name" value="N-terminal nucleophile aminohydrolases (Ntn hydrolases)"/>
    <property type="match status" value="1"/>
</dbReference>
<dbReference type="PANTHER" id="PTHR39328:SF1">
    <property type="entry name" value="BLL2871 PROTEIN"/>
    <property type="match status" value="1"/>
</dbReference>
<dbReference type="InterPro" id="IPR010430">
    <property type="entry name" value="DUF1028"/>
</dbReference>